<evidence type="ECO:0000313" key="5">
    <source>
        <dbReference type="Proteomes" id="UP000693970"/>
    </source>
</evidence>
<protein>
    <submittedName>
        <fullName evidence="4">Chaperone protein DnaJ</fullName>
    </submittedName>
</protein>
<dbReference type="CDD" id="cd06257">
    <property type="entry name" value="DnaJ"/>
    <property type="match status" value="1"/>
</dbReference>
<dbReference type="AlphaFoldDB" id="A0A9K3PTG5"/>
<dbReference type="PROSITE" id="PS51670">
    <property type="entry name" value="SHKT"/>
    <property type="match status" value="1"/>
</dbReference>
<dbReference type="PROSITE" id="PS50076">
    <property type="entry name" value="DNAJ_2"/>
    <property type="match status" value="1"/>
</dbReference>
<evidence type="ECO:0000259" key="3">
    <source>
        <dbReference type="PROSITE" id="PS51670"/>
    </source>
</evidence>
<dbReference type="SMART" id="SM00254">
    <property type="entry name" value="ShKT"/>
    <property type="match status" value="1"/>
</dbReference>
<keyword evidence="5" id="KW-1185">Reference proteome</keyword>
<dbReference type="GO" id="GO:0005737">
    <property type="term" value="C:cytoplasm"/>
    <property type="evidence" value="ECO:0007669"/>
    <property type="project" value="TreeGrafter"/>
</dbReference>
<dbReference type="InterPro" id="IPR052594">
    <property type="entry name" value="J_domain-containing_protein"/>
</dbReference>
<dbReference type="GO" id="GO:0005634">
    <property type="term" value="C:nucleus"/>
    <property type="evidence" value="ECO:0007669"/>
    <property type="project" value="TreeGrafter"/>
</dbReference>
<dbReference type="InterPro" id="IPR018253">
    <property type="entry name" value="DnaJ_domain_CS"/>
</dbReference>
<accession>A0A9K3PTG5</accession>
<evidence type="ECO:0000313" key="4">
    <source>
        <dbReference type="EMBL" id="KAG7358826.1"/>
    </source>
</evidence>
<dbReference type="OrthoDB" id="203484at2759"/>
<feature type="domain" description="ShKT" evidence="3">
    <location>
        <begin position="383"/>
        <end position="417"/>
    </location>
</feature>
<dbReference type="InterPro" id="IPR001623">
    <property type="entry name" value="DnaJ_domain"/>
</dbReference>
<comment type="caution">
    <text evidence="4">The sequence shown here is derived from an EMBL/GenBank/DDBJ whole genome shotgun (WGS) entry which is preliminary data.</text>
</comment>
<proteinExistence type="predicted"/>
<evidence type="ECO:0000259" key="2">
    <source>
        <dbReference type="PROSITE" id="PS50076"/>
    </source>
</evidence>
<feature type="domain" description="J" evidence="2">
    <location>
        <begin position="45"/>
        <end position="112"/>
    </location>
</feature>
<name>A0A9K3PTG5_9STRA</name>
<dbReference type="EMBL" id="JAGRRH010000014">
    <property type="protein sequence ID" value="KAG7358826.1"/>
    <property type="molecule type" value="Genomic_DNA"/>
</dbReference>
<dbReference type="Pfam" id="PF01549">
    <property type="entry name" value="ShK"/>
    <property type="match status" value="1"/>
</dbReference>
<feature type="region of interest" description="Disordered" evidence="1">
    <location>
        <begin position="421"/>
        <end position="457"/>
    </location>
</feature>
<reference evidence="4" key="2">
    <citation type="submission" date="2021-04" db="EMBL/GenBank/DDBJ databases">
        <authorList>
            <person name="Podell S."/>
        </authorList>
    </citation>
    <scope>NUCLEOTIDE SEQUENCE</scope>
    <source>
        <strain evidence="4">Hildebrandi</strain>
    </source>
</reference>
<dbReference type="PANTHER" id="PTHR44144">
    <property type="entry name" value="DNAJ HOMOLOG SUBFAMILY C MEMBER 9"/>
    <property type="match status" value="1"/>
</dbReference>
<sequence>MALNRQLRTLFCTTTLLKVILALTVVVLSSLASLTFASETNKKQDLYQILGVSRTATTREIKQAYRRKALDTHPDKNKDLPPEDAAEAFRQVVHAFEILSDDASRKLYDRTGSADLTQQAQQRQQAQWTNQGTQWTFRWSSGSWHHQQRPKLKDRFDVKEAQSRILHIVSLEQLETVIVNEDDETLERNLVICFCPVPLEKHVMDEMVYPWPFAAMSLQGIWWEDLLQTTMVRFHRSNDLTKFFGIPPGDQMDEPIFIFGKRGNKFDDPETWSRRLQTRNREVFDPWMWRQLQVEIEFVNEHDHPVEVFWINDRRGTAKMTIPPGHSQTHTTMLAHEWWVRDARTDARPDSPGRYNLLDTTILKKWKIVSDKKYRYKIPLRKCFDLSGHCAYWQLTKQCEQNPNFMAEVCPLSCNLCESDYRQDDDEEEEGTTQQPKETNQSSDNQEEQANSDKDEL</sequence>
<evidence type="ECO:0000256" key="1">
    <source>
        <dbReference type="SAM" id="MobiDB-lite"/>
    </source>
</evidence>
<dbReference type="Pfam" id="PF00226">
    <property type="entry name" value="DnaJ"/>
    <property type="match status" value="1"/>
</dbReference>
<organism evidence="4 5">
    <name type="scientific">Nitzschia inconspicua</name>
    <dbReference type="NCBI Taxonomy" id="303405"/>
    <lineage>
        <taxon>Eukaryota</taxon>
        <taxon>Sar</taxon>
        <taxon>Stramenopiles</taxon>
        <taxon>Ochrophyta</taxon>
        <taxon>Bacillariophyta</taxon>
        <taxon>Bacillariophyceae</taxon>
        <taxon>Bacillariophycidae</taxon>
        <taxon>Bacillariales</taxon>
        <taxon>Bacillariaceae</taxon>
        <taxon>Nitzschia</taxon>
    </lineage>
</organism>
<dbReference type="GO" id="GO:0031072">
    <property type="term" value="F:heat shock protein binding"/>
    <property type="evidence" value="ECO:0007669"/>
    <property type="project" value="TreeGrafter"/>
</dbReference>
<dbReference type="Proteomes" id="UP000693970">
    <property type="component" value="Unassembled WGS sequence"/>
</dbReference>
<dbReference type="SMART" id="SM00271">
    <property type="entry name" value="DnaJ"/>
    <property type="match status" value="1"/>
</dbReference>
<dbReference type="InterPro" id="IPR003582">
    <property type="entry name" value="ShKT_dom"/>
</dbReference>
<dbReference type="PANTHER" id="PTHR44144:SF1">
    <property type="entry name" value="DNAJ HOMOLOG SUBFAMILY C MEMBER 9"/>
    <property type="match status" value="1"/>
</dbReference>
<dbReference type="PROSITE" id="PS00636">
    <property type="entry name" value="DNAJ_1"/>
    <property type="match status" value="1"/>
</dbReference>
<gene>
    <name evidence="4" type="ORF">IV203_015415</name>
</gene>
<feature type="compositionally biased region" description="Polar residues" evidence="1">
    <location>
        <begin position="432"/>
        <end position="444"/>
    </location>
</feature>
<reference evidence="4" key="1">
    <citation type="journal article" date="2021" name="Sci. Rep.">
        <title>Diploid genomic architecture of Nitzschia inconspicua, an elite biomass production diatom.</title>
        <authorList>
            <person name="Oliver A."/>
            <person name="Podell S."/>
            <person name="Pinowska A."/>
            <person name="Traller J.C."/>
            <person name="Smith S.R."/>
            <person name="McClure R."/>
            <person name="Beliaev A."/>
            <person name="Bohutskyi P."/>
            <person name="Hill E.A."/>
            <person name="Rabines A."/>
            <person name="Zheng H."/>
            <person name="Allen L.Z."/>
            <person name="Kuo A."/>
            <person name="Grigoriev I.V."/>
            <person name="Allen A.E."/>
            <person name="Hazlebeck D."/>
            <person name="Allen E.E."/>
        </authorList>
    </citation>
    <scope>NUCLEOTIDE SEQUENCE</scope>
    <source>
        <strain evidence="4">Hildebrandi</strain>
    </source>
</reference>